<dbReference type="EMBL" id="GBRH01161511">
    <property type="protein sequence ID" value="JAE36385.1"/>
    <property type="molecule type" value="Transcribed_RNA"/>
</dbReference>
<evidence type="ECO:0000313" key="1">
    <source>
        <dbReference type="EMBL" id="JAE36385.1"/>
    </source>
</evidence>
<sequence length="22" mass="2584">MFVRMGAPNPIDESWRLIHARS</sequence>
<accession>A0A0A9HGS5</accession>
<organism evidence="1">
    <name type="scientific">Arundo donax</name>
    <name type="common">Giant reed</name>
    <name type="synonym">Donax arundinaceus</name>
    <dbReference type="NCBI Taxonomy" id="35708"/>
    <lineage>
        <taxon>Eukaryota</taxon>
        <taxon>Viridiplantae</taxon>
        <taxon>Streptophyta</taxon>
        <taxon>Embryophyta</taxon>
        <taxon>Tracheophyta</taxon>
        <taxon>Spermatophyta</taxon>
        <taxon>Magnoliopsida</taxon>
        <taxon>Liliopsida</taxon>
        <taxon>Poales</taxon>
        <taxon>Poaceae</taxon>
        <taxon>PACMAD clade</taxon>
        <taxon>Arundinoideae</taxon>
        <taxon>Arundineae</taxon>
        <taxon>Arundo</taxon>
    </lineage>
</organism>
<dbReference type="AlphaFoldDB" id="A0A0A9HGS5"/>
<proteinExistence type="predicted"/>
<protein>
    <submittedName>
        <fullName evidence="1">Uncharacterized protein</fullName>
    </submittedName>
</protein>
<name>A0A0A9HGS5_ARUDO</name>
<reference evidence="1" key="1">
    <citation type="submission" date="2014-09" db="EMBL/GenBank/DDBJ databases">
        <authorList>
            <person name="Magalhaes I.L.F."/>
            <person name="Oliveira U."/>
            <person name="Santos F.R."/>
            <person name="Vidigal T.H.D.A."/>
            <person name="Brescovit A.D."/>
            <person name="Santos A.J."/>
        </authorList>
    </citation>
    <scope>NUCLEOTIDE SEQUENCE</scope>
    <source>
        <tissue evidence="1">Shoot tissue taken approximately 20 cm above the soil surface</tissue>
    </source>
</reference>
<reference evidence="1" key="2">
    <citation type="journal article" date="2015" name="Data Brief">
        <title>Shoot transcriptome of the giant reed, Arundo donax.</title>
        <authorList>
            <person name="Barrero R.A."/>
            <person name="Guerrero F.D."/>
            <person name="Moolhuijzen P."/>
            <person name="Goolsby J.A."/>
            <person name="Tidwell J."/>
            <person name="Bellgard S.E."/>
            <person name="Bellgard M.I."/>
        </authorList>
    </citation>
    <scope>NUCLEOTIDE SEQUENCE</scope>
    <source>
        <tissue evidence="1">Shoot tissue taken approximately 20 cm above the soil surface</tissue>
    </source>
</reference>